<evidence type="ECO:0000256" key="2">
    <source>
        <dbReference type="SAM" id="Phobius"/>
    </source>
</evidence>
<gene>
    <name evidence="3" type="ORF">NIES23_25410</name>
</gene>
<feature type="compositionally biased region" description="Polar residues" evidence="1">
    <location>
        <begin position="107"/>
        <end position="129"/>
    </location>
</feature>
<feature type="compositionally biased region" description="Low complexity" evidence="1">
    <location>
        <begin position="243"/>
        <end position="257"/>
    </location>
</feature>
<reference evidence="3 4" key="1">
    <citation type="submission" date="2017-06" db="EMBL/GenBank/DDBJ databases">
        <title>Genome sequencing of cyanobaciteial culture collection at National Institute for Environmental Studies (NIES).</title>
        <authorList>
            <person name="Hirose Y."/>
            <person name="Shimura Y."/>
            <person name="Fujisawa T."/>
            <person name="Nakamura Y."/>
            <person name="Kawachi M."/>
        </authorList>
    </citation>
    <scope>NUCLEOTIDE SEQUENCE [LARGE SCALE GENOMIC DNA]</scope>
    <source>
        <strain evidence="3 4">NIES-23</strain>
    </source>
</reference>
<keyword evidence="2" id="KW-1133">Transmembrane helix</keyword>
<organism evidence="3 4">
    <name type="scientific">Trichormus variabilis NIES-23</name>
    <dbReference type="NCBI Taxonomy" id="1973479"/>
    <lineage>
        <taxon>Bacteria</taxon>
        <taxon>Bacillati</taxon>
        <taxon>Cyanobacteriota</taxon>
        <taxon>Cyanophyceae</taxon>
        <taxon>Nostocales</taxon>
        <taxon>Nostocaceae</taxon>
        <taxon>Trichormus</taxon>
    </lineage>
</organism>
<sequence>MPNRRYPSPYWRYLRARLLNLGKPSFWGTAIFLCVVGLVIQQYWANPDVSTSNPATQNPAANADDPSLSEEDKAIAADIDNLQSLFAETEPIITPTTIAKSQENKNKTPVPNTANKTQSIDTPKPNSGANLVNGQLPTTVGKSIFVSEAENLLRFGATDNNQLLGYKVGNGSTAPIRETANPSIFSPGLVNQINGRQNINSSTVLPTGLNQSPNQTVPSLNNNPSAVINPTGVPSYGGVMQSFPSSTQPSPTFSPSTGLNPGSNYTQPSSYNNLNNGQAVPLNTRLNSGTGYIQPLPYNNLNNNQPIAPNTGVSSGTGYIQQTLPNPSHNLNYLQNLPNQNQSTSSVLTGTSPIIGPYRVRNPRTNVNTTTNPVIPGNYGNSQLPQSNFPNNGLPQGQNINGIQNNGYSYP</sequence>
<feature type="transmembrane region" description="Helical" evidence="2">
    <location>
        <begin position="21"/>
        <end position="44"/>
    </location>
</feature>
<protein>
    <submittedName>
        <fullName evidence="3">Uncharacterized protein</fullName>
    </submittedName>
</protein>
<accession>A0A1Z4KL91</accession>
<dbReference type="AlphaFoldDB" id="A0A1Z4KL91"/>
<keyword evidence="2" id="KW-0472">Membrane</keyword>
<feature type="region of interest" description="Disordered" evidence="1">
    <location>
        <begin position="243"/>
        <end position="262"/>
    </location>
</feature>
<dbReference type="EMBL" id="AP018216">
    <property type="protein sequence ID" value="BAY69742.1"/>
    <property type="molecule type" value="Genomic_DNA"/>
</dbReference>
<evidence type="ECO:0000313" key="4">
    <source>
        <dbReference type="Proteomes" id="UP000217507"/>
    </source>
</evidence>
<proteinExistence type="predicted"/>
<feature type="region of interest" description="Disordered" evidence="1">
    <location>
        <begin position="354"/>
        <end position="376"/>
    </location>
</feature>
<feature type="compositionally biased region" description="Low complexity" evidence="1">
    <location>
        <begin position="359"/>
        <end position="374"/>
    </location>
</feature>
<feature type="region of interest" description="Disordered" evidence="1">
    <location>
        <begin position="96"/>
        <end position="129"/>
    </location>
</feature>
<evidence type="ECO:0000313" key="3">
    <source>
        <dbReference type="EMBL" id="BAY69742.1"/>
    </source>
</evidence>
<name>A0A1Z4KL91_ANAVA</name>
<keyword evidence="2" id="KW-0812">Transmembrane</keyword>
<dbReference type="Proteomes" id="UP000217507">
    <property type="component" value="Chromosome"/>
</dbReference>
<evidence type="ECO:0000256" key="1">
    <source>
        <dbReference type="SAM" id="MobiDB-lite"/>
    </source>
</evidence>